<name>A0A0A9BTL0_ARUDO</name>
<sequence length="19" mass="2206">MYLNNQLISIDTVKTCSYV</sequence>
<reference evidence="1" key="2">
    <citation type="journal article" date="2015" name="Data Brief">
        <title>Shoot transcriptome of the giant reed, Arundo donax.</title>
        <authorList>
            <person name="Barrero R.A."/>
            <person name="Guerrero F.D."/>
            <person name="Moolhuijzen P."/>
            <person name="Goolsby J.A."/>
            <person name="Tidwell J."/>
            <person name="Bellgard S.E."/>
            <person name="Bellgard M.I."/>
        </authorList>
    </citation>
    <scope>NUCLEOTIDE SEQUENCE</scope>
    <source>
        <tissue evidence="1">Shoot tissue taken approximately 20 cm above the soil surface</tissue>
    </source>
</reference>
<proteinExistence type="predicted"/>
<evidence type="ECO:0000313" key="1">
    <source>
        <dbReference type="EMBL" id="JAD66606.1"/>
    </source>
</evidence>
<protein>
    <submittedName>
        <fullName evidence="1">Uncharacterized protein</fullName>
    </submittedName>
</protein>
<reference evidence="1" key="1">
    <citation type="submission" date="2014-09" db="EMBL/GenBank/DDBJ databases">
        <authorList>
            <person name="Magalhaes I.L.F."/>
            <person name="Oliveira U."/>
            <person name="Santos F.R."/>
            <person name="Vidigal T.H.D.A."/>
            <person name="Brescovit A.D."/>
            <person name="Santos A.J."/>
        </authorList>
    </citation>
    <scope>NUCLEOTIDE SEQUENCE</scope>
    <source>
        <tissue evidence="1">Shoot tissue taken approximately 20 cm above the soil surface</tissue>
    </source>
</reference>
<dbReference type="EMBL" id="GBRH01231289">
    <property type="protein sequence ID" value="JAD66606.1"/>
    <property type="molecule type" value="Transcribed_RNA"/>
</dbReference>
<dbReference type="AlphaFoldDB" id="A0A0A9BTL0"/>
<accession>A0A0A9BTL0</accession>
<organism evidence="1">
    <name type="scientific">Arundo donax</name>
    <name type="common">Giant reed</name>
    <name type="synonym">Donax arundinaceus</name>
    <dbReference type="NCBI Taxonomy" id="35708"/>
    <lineage>
        <taxon>Eukaryota</taxon>
        <taxon>Viridiplantae</taxon>
        <taxon>Streptophyta</taxon>
        <taxon>Embryophyta</taxon>
        <taxon>Tracheophyta</taxon>
        <taxon>Spermatophyta</taxon>
        <taxon>Magnoliopsida</taxon>
        <taxon>Liliopsida</taxon>
        <taxon>Poales</taxon>
        <taxon>Poaceae</taxon>
        <taxon>PACMAD clade</taxon>
        <taxon>Arundinoideae</taxon>
        <taxon>Arundineae</taxon>
        <taxon>Arundo</taxon>
    </lineage>
</organism>